<dbReference type="PANTHER" id="PTHR43236:SF1">
    <property type="entry name" value="BLL7220 PROTEIN"/>
    <property type="match status" value="1"/>
</dbReference>
<dbReference type="InterPro" id="IPR010359">
    <property type="entry name" value="IrrE_HExxH"/>
</dbReference>
<dbReference type="EMBL" id="JBHTIT010000001">
    <property type="protein sequence ID" value="MFD0950391.1"/>
    <property type="molecule type" value="Genomic_DNA"/>
</dbReference>
<evidence type="ECO:0000313" key="3">
    <source>
        <dbReference type="EMBL" id="MFD0950391.1"/>
    </source>
</evidence>
<gene>
    <name evidence="3" type="ORF">ACFQ0F_08330</name>
</gene>
<dbReference type="PANTHER" id="PTHR43236">
    <property type="entry name" value="ANTITOXIN HIGA1"/>
    <property type="match status" value="1"/>
</dbReference>
<dbReference type="Pfam" id="PF06114">
    <property type="entry name" value="Peptidase_M78"/>
    <property type="match status" value="1"/>
</dbReference>
<keyword evidence="4" id="KW-1185">Reference proteome</keyword>
<comment type="caution">
    <text evidence="3">The sequence shown here is derived from an EMBL/GenBank/DDBJ whole genome shotgun (WGS) entry which is preliminary data.</text>
</comment>
<evidence type="ECO:0000256" key="1">
    <source>
        <dbReference type="SAM" id="MobiDB-lite"/>
    </source>
</evidence>
<feature type="domain" description="IrrE N-terminal-like" evidence="2">
    <location>
        <begin position="75"/>
        <end position="195"/>
    </location>
</feature>
<protein>
    <submittedName>
        <fullName evidence="3">ImmA/IrrE family metallo-endopeptidase</fullName>
    </submittedName>
</protein>
<dbReference type="RefSeq" id="WP_379072154.1">
    <property type="nucleotide sequence ID" value="NZ_JBHTIT010000001.1"/>
</dbReference>
<evidence type="ECO:0000313" key="4">
    <source>
        <dbReference type="Proteomes" id="UP001597044"/>
    </source>
</evidence>
<reference evidence="4" key="1">
    <citation type="journal article" date="2019" name="Int. J. Syst. Evol. Microbiol.">
        <title>The Global Catalogue of Microorganisms (GCM) 10K type strain sequencing project: providing services to taxonomists for standard genome sequencing and annotation.</title>
        <authorList>
            <consortium name="The Broad Institute Genomics Platform"/>
            <consortium name="The Broad Institute Genome Sequencing Center for Infectious Disease"/>
            <person name="Wu L."/>
            <person name="Ma J."/>
        </authorList>
    </citation>
    <scope>NUCLEOTIDE SEQUENCE [LARGE SCALE GENOMIC DNA]</scope>
    <source>
        <strain evidence="4">CCUG 63419</strain>
    </source>
</reference>
<proteinExistence type="predicted"/>
<dbReference type="Gene3D" id="1.10.10.2910">
    <property type="match status" value="1"/>
</dbReference>
<feature type="region of interest" description="Disordered" evidence="1">
    <location>
        <begin position="291"/>
        <end position="315"/>
    </location>
</feature>
<name>A0ABW3HI92_9GAMM</name>
<sequence>MKAERSILRARVEWLDEISQQLEQYVDYPQVNLPSVPYEKLSDITNADIEDAAERCRTQWGLKNGPVADVLLLLESAGVLVAREETGTPRIEGLSAWSATGRPLVLLCADKGNAYRSRFDAAHELGHLVLHKHIEAPVDPAAHKLMEQQAHRFAGAFLLPSRGFAAEVSSPVSLQGLLFLKRRWGVSVAAMIMRLVALGIIGDADYLRLIKLRSAKWGNKQEPNDEDREPETPRLLRRTVELLEQEGVVRADALPSLTGLSARDVEGLLGLPFGSLSLPKASVLELSLKPKISASTDGEPSPRGDNILKFSSPHK</sequence>
<organism evidence="3 4">
    <name type="scientific">Paraperlucidibaca wandonensis</name>
    <dbReference type="NCBI Taxonomy" id="1268273"/>
    <lineage>
        <taxon>Bacteria</taxon>
        <taxon>Pseudomonadati</taxon>
        <taxon>Pseudomonadota</taxon>
        <taxon>Gammaproteobacteria</taxon>
        <taxon>Moraxellales</taxon>
        <taxon>Moraxellaceae</taxon>
        <taxon>Paraperlucidibaca</taxon>
    </lineage>
</organism>
<evidence type="ECO:0000259" key="2">
    <source>
        <dbReference type="Pfam" id="PF06114"/>
    </source>
</evidence>
<dbReference type="InterPro" id="IPR052345">
    <property type="entry name" value="Rad_response_metalloprotease"/>
</dbReference>
<dbReference type="Proteomes" id="UP001597044">
    <property type="component" value="Unassembled WGS sequence"/>
</dbReference>
<accession>A0ABW3HI92</accession>